<evidence type="ECO:0000256" key="3">
    <source>
        <dbReference type="ARBA" id="ARBA00022692"/>
    </source>
</evidence>
<keyword evidence="2" id="KW-0488">Methylation</keyword>
<proteinExistence type="predicted"/>
<name>A0ABS1BPN3_9NEIS</name>
<dbReference type="GeneID" id="84906362"/>
<feature type="transmembrane region" description="Helical" evidence="6">
    <location>
        <begin position="6"/>
        <end position="28"/>
    </location>
</feature>
<dbReference type="EMBL" id="JAEHNZ010000001">
    <property type="protein sequence ID" value="MBK0395261.1"/>
    <property type="molecule type" value="Genomic_DNA"/>
</dbReference>
<dbReference type="NCBIfam" id="TIGR02532">
    <property type="entry name" value="IV_pilin_GFxxxE"/>
    <property type="match status" value="1"/>
</dbReference>
<dbReference type="SUPFAM" id="SSF54523">
    <property type="entry name" value="Pili subunits"/>
    <property type="match status" value="1"/>
</dbReference>
<evidence type="ECO:0000256" key="1">
    <source>
        <dbReference type="ARBA" id="ARBA00004167"/>
    </source>
</evidence>
<keyword evidence="5 6" id="KW-0472">Membrane</keyword>
<sequence length="140" mass="15532">MNNRVFGYTLLELMVVIAILAIIAAFALPAYQNYIEKANLAEAKQQMLSFRQSIEAQKLVNPRASLADILADTTNVPALNDTQKYTFSRMVENKKMYLQAVPKTSGHKYGIWIDSDSSVYRCKGLTGSATATKPSNCEAF</sequence>
<organism evidence="7 8">
    <name type="scientific">Kingella bonacorsii</name>
    <dbReference type="NCBI Taxonomy" id="2796361"/>
    <lineage>
        <taxon>Bacteria</taxon>
        <taxon>Pseudomonadati</taxon>
        <taxon>Pseudomonadota</taxon>
        <taxon>Betaproteobacteria</taxon>
        <taxon>Neisseriales</taxon>
        <taxon>Neisseriaceae</taxon>
        <taxon>Kingella</taxon>
    </lineage>
</organism>
<evidence type="ECO:0000256" key="6">
    <source>
        <dbReference type="SAM" id="Phobius"/>
    </source>
</evidence>
<evidence type="ECO:0000256" key="4">
    <source>
        <dbReference type="ARBA" id="ARBA00022989"/>
    </source>
</evidence>
<evidence type="ECO:0000256" key="5">
    <source>
        <dbReference type="ARBA" id="ARBA00023136"/>
    </source>
</evidence>
<dbReference type="PANTHER" id="PTHR30093">
    <property type="entry name" value="GENERAL SECRETION PATHWAY PROTEIN G"/>
    <property type="match status" value="1"/>
</dbReference>
<dbReference type="InterPro" id="IPR012902">
    <property type="entry name" value="N_methyl_site"/>
</dbReference>
<evidence type="ECO:0000256" key="2">
    <source>
        <dbReference type="ARBA" id="ARBA00022481"/>
    </source>
</evidence>
<reference evidence="7 8" key="1">
    <citation type="journal article" date="2021" name="Pathogens">
        <title>Isolation and Characterization of Kingella bonacorsii sp. nov., A Novel Kingella Species Detected in a Stable Periodontitis Subject.</title>
        <authorList>
            <person name="Antezack A."/>
            <person name="Boxberger M."/>
            <person name="Rolland C."/>
            <person name="Monnet-Corti V."/>
            <person name="La Scola B."/>
        </authorList>
    </citation>
    <scope>NUCLEOTIDE SEQUENCE [LARGE SCALE GENOMIC DNA]</scope>
    <source>
        <strain evidence="7 8">Marseille-Q4569</strain>
    </source>
</reference>
<evidence type="ECO:0000313" key="8">
    <source>
        <dbReference type="Proteomes" id="UP000614058"/>
    </source>
</evidence>
<dbReference type="PRINTS" id="PR00813">
    <property type="entry name" value="BCTERIALGSPG"/>
</dbReference>
<dbReference type="InterPro" id="IPR000983">
    <property type="entry name" value="Bac_GSPG_pilin"/>
</dbReference>
<dbReference type="PANTHER" id="PTHR30093:SF44">
    <property type="entry name" value="TYPE II SECRETION SYSTEM CORE PROTEIN G"/>
    <property type="match status" value="1"/>
</dbReference>
<dbReference type="RefSeq" id="WP_003796080.1">
    <property type="nucleotide sequence ID" value="NZ_JAEHNZ010000001.1"/>
</dbReference>
<dbReference type="InterPro" id="IPR038415">
    <property type="entry name" value="Pilin_PilX-like_sf"/>
</dbReference>
<keyword evidence="3 6" id="KW-0812">Transmembrane</keyword>
<comment type="subcellular location">
    <subcellularLocation>
        <location evidence="1">Membrane</location>
        <topology evidence="1">Single-pass membrane protein</topology>
    </subcellularLocation>
</comment>
<accession>A0ABS1BPN3</accession>
<dbReference type="InterPro" id="IPR031982">
    <property type="entry name" value="PilE-like"/>
</dbReference>
<dbReference type="Pfam" id="PF16732">
    <property type="entry name" value="ComP_DUS"/>
    <property type="match status" value="1"/>
</dbReference>
<keyword evidence="8" id="KW-1185">Reference proteome</keyword>
<evidence type="ECO:0000313" key="7">
    <source>
        <dbReference type="EMBL" id="MBK0395261.1"/>
    </source>
</evidence>
<keyword evidence="4 6" id="KW-1133">Transmembrane helix</keyword>
<dbReference type="Proteomes" id="UP000614058">
    <property type="component" value="Unassembled WGS sequence"/>
</dbReference>
<gene>
    <name evidence="7" type="ORF">JDW22_01335</name>
</gene>
<dbReference type="Pfam" id="PF07963">
    <property type="entry name" value="N_methyl"/>
    <property type="match status" value="1"/>
</dbReference>
<protein>
    <submittedName>
        <fullName evidence="7">Prepilin-type N-terminal cleavage/methylation domain-containing protein</fullName>
    </submittedName>
</protein>
<dbReference type="InterPro" id="IPR045584">
    <property type="entry name" value="Pilin-like"/>
</dbReference>
<comment type="caution">
    <text evidence="7">The sequence shown here is derived from an EMBL/GenBank/DDBJ whole genome shotgun (WGS) entry which is preliminary data.</text>
</comment>
<dbReference type="Gene3D" id="3.30.540.20">
    <property type="match status" value="1"/>
</dbReference>